<dbReference type="SMART" id="SM00858">
    <property type="entry name" value="SAF"/>
    <property type="match status" value="1"/>
</dbReference>
<evidence type="ECO:0000256" key="2">
    <source>
        <dbReference type="ARBA" id="ARBA00023239"/>
    </source>
</evidence>
<reference evidence="4 5" key="1">
    <citation type="submission" date="2018-01" db="EMBL/GenBank/DDBJ databases">
        <title>Genome sequence of the PGP bacterium Paenibacillus illinoisensis E3.</title>
        <authorList>
            <person name="Rolli E."/>
            <person name="Marasco R."/>
            <person name="Bessem C."/>
            <person name="Michoud G."/>
            <person name="Gaiarsa S."/>
            <person name="Borin S."/>
            <person name="Daffonchio D."/>
        </authorList>
    </citation>
    <scope>NUCLEOTIDE SEQUENCE [LARGE SCALE GENOMIC DNA]</scope>
    <source>
        <strain evidence="4 5">E3</strain>
    </source>
</reference>
<proteinExistence type="inferred from homology"/>
<dbReference type="Gene3D" id="2.30.130.110">
    <property type="match status" value="1"/>
</dbReference>
<dbReference type="InterPro" id="IPR007392">
    <property type="entry name" value="GD_AH_second"/>
</dbReference>
<comment type="caution">
    <text evidence="4">The sequence shown here is derived from an EMBL/GenBank/DDBJ whole genome shotgun (WGS) entry which is preliminary data.</text>
</comment>
<dbReference type="GO" id="GO:0019698">
    <property type="term" value="P:D-galacturonate catabolic process"/>
    <property type="evidence" value="ECO:0007669"/>
    <property type="project" value="TreeGrafter"/>
</dbReference>
<dbReference type="PANTHER" id="PTHR30536:SF5">
    <property type="entry name" value="ALTRONATE DEHYDRATASE"/>
    <property type="match status" value="1"/>
</dbReference>
<dbReference type="InterPro" id="IPR048332">
    <property type="entry name" value="GD_AH_C"/>
</dbReference>
<evidence type="ECO:0000313" key="4">
    <source>
        <dbReference type="EMBL" id="PYY26854.1"/>
    </source>
</evidence>
<protein>
    <submittedName>
        <fullName evidence="4">Altronate hydrolase</fullName>
        <ecNumber evidence="4">4.2.1.7</ecNumber>
    </submittedName>
</protein>
<dbReference type="EMBL" id="PRLG01000029">
    <property type="protein sequence ID" value="PYY26854.1"/>
    <property type="molecule type" value="Genomic_DNA"/>
</dbReference>
<dbReference type="EC" id="4.2.1.7" evidence="4"/>
<dbReference type="Pfam" id="PF08666">
    <property type="entry name" value="SAF"/>
    <property type="match status" value="1"/>
</dbReference>
<dbReference type="InterPro" id="IPR052172">
    <property type="entry name" value="UxaA_altronate/galactarate_dh"/>
</dbReference>
<dbReference type="PANTHER" id="PTHR30536">
    <property type="entry name" value="ALTRONATE/GALACTARATE DEHYDRATASE"/>
    <property type="match status" value="1"/>
</dbReference>
<dbReference type="GO" id="GO:0008789">
    <property type="term" value="F:altronate dehydratase activity"/>
    <property type="evidence" value="ECO:0007669"/>
    <property type="project" value="UniProtKB-EC"/>
</dbReference>
<gene>
    <name evidence="4" type="ORF">PIL02S_06274</name>
</gene>
<organism evidence="4 5">
    <name type="scientific">Paenibacillus illinoisensis</name>
    <dbReference type="NCBI Taxonomy" id="59845"/>
    <lineage>
        <taxon>Bacteria</taxon>
        <taxon>Bacillati</taxon>
        <taxon>Bacillota</taxon>
        <taxon>Bacilli</taxon>
        <taxon>Bacillales</taxon>
        <taxon>Paenibacillaceae</taxon>
        <taxon>Paenibacillus</taxon>
    </lineage>
</organism>
<keyword evidence="2 4" id="KW-0456">Lyase</keyword>
<name>A0A2W0C4R1_9BACL</name>
<dbReference type="AlphaFoldDB" id="A0A2W0C4R1"/>
<comment type="similarity">
    <text evidence="1">Belongs to the UxaA family.</text>
</comment>
<evidence type="ECO:0000259" key="3">
    <source>
        <dbReference type="SMART" id="SM00858"/>
    </source>
</evidence>
<dbReference type="Pfam" id="PF04295">
    <property type="entry name" value="GD_AH_second"/>
    <property type="match status" value="1"/>
</dbReference>
<dbReference type="CDD" id="cd11613">
    <property type="entry name" value="SAF_AH_GD"/>
    <property type="match status" value="1"/>
</dbReference>
<dbReference type="Pfam" id="PF20629">
    <property type="entry name" value="GD_AH_C"/>
    <property type="match status" value="1"/>
</dbReference>
<sequence>MNITSTTHDWIAIQPQDDVIIALRDYTKGETVNLPDGVTFTLLDDVPKGHKIAVHGIEPGDDVLKYGFSIGIAKERIEQGNWIHSHNLKTGLHGLLEYEYQPGASVQADMPPEHLRTFEGYLRPNGEAGIRNEIWIVNTVGCINKVCEALARMGQSQFGSRVDGVYHFPHPFGCSQLGDDLKYTQQLLASLVEHPNAGGVLVIGLGCENNQVDQFRECIAPEYQGKVRFLKAQEADDELEEGLRLMEELVEIAELEQRQPLPLSKLKIGLKCGGSDGLSGITANPLVGSVADMLVAAGGTAILTEVPEMFGAETILMNRAANEQVFGDLVDLINGFKQYFVNHGQNIYENPSPGNKAGGITTLEEKSLGCTQKGGRSSVVDVLRYGKRVTQTGLNIVEAPGNDLVSVTALSAAGAHIVLFTTGRGTPFGGPVPTVKIATQSDLANRKKHWIDFNAGQLLEGRTMDDVKVQLFSQLIDIASGRTQTLSEQHGFREIAIFKDGVIL</sequence>
<dbReference type="GO" id="GO:0016787">
    <property type="term" value="F:hydrolase activity"/>
    <property type="evidence" value="ECO:0007669"/>
    <property type="project" value="UniProtKB-KW"/>
</dbReference>
<dbReference type="OrthoDB" id="9804574at2"/>
<dbReference type="Proteomes" id="UP000247459">
    <property type="component" value="Unassembled WGS sequence"/>
</dbReference>
<feature type="domain" description="SAF" evidence="3">
    <location>
        <begin position="17"/>
        <end position="89"/>
    </location>
</feature>
<dbReference type="InterPro" id="IPR044144">
    <property type="entry name" value="SAF_UxaA/GarD"/>
</dbReference>
<dbReference type="InterPro" id="IPR013974">
    <property type="entry name" value="SAF"/>
</dbReference>
<keyword evidence="4" id="KW-0378">Hydrolase</keyword>
<accession>A0A2W0C4R1</accession>
<evidence type="ECO:0000313" key="5">
    <source>
        <dbReference type="Proteomes" id="UP000247459"/>
    </source>
</evidence>
<evidence type="ECO:0000256" key="1">
    <source>
        <dbReference type="ARBA" id="ARBA00010986"/>
    </source>
</evidence>
<dbReference type="RefSeq" id="WP_095358737.1">
    <property type="nucleotide sequence ID" value="NZ_PRLG01000029.1"/>
</dbReference>